<reference evidence="1" key="1">
    <citation type="journal article" date="2015" name="Nature">
        <title>Complex archaea that bridge the gap between prokaryotes and eukaryotes.</title>
        <authorList>
            <person name="Spang A."/>
            <person name="Saw J.H."/>
            <person name="Jorgensen S.L."/>
            <person name="Zaremba-Niedzwiedzka K."/>
            <person name="Martijn J."/>
            <person name="Lind A.E."/>
            <person name="van Eijk R."/>
            <person name="Schleper C."/>
            <person name="Guy L."/>
            <person name="Ettema T.J."/>
        </authorList>
    </citation>
    <scope>NUCLEOTIDE SEQUENCE</scope>
</reference>
<organism evidence="1">
    <name type="scientific">marine sediment metagenome</name>
    <dbReference type="NCBI Taxonomy" id="412755"/>
    <lineage>
        <taxon>unclassified sequences</taxon>
        <taxon>metagenomes</taxon>
        <taxon>ecological metagenomes</taxon>
    </lineage>
</organism>
<name>A0A0F9JFY9_9ZZZZ</name>
<dbReference type="EMBL" id="LAZR01018059">
    <property type="protein sequence ID" value="KKL97877.1"/>
    <property type="molecule type" value="Genomic_DNA"/>
</dbReference>
<dbReference type="AlphaFoldDB" id="A0A0F9JFY9"/>
<sequence length="33" mass="3831">MSDLSERCDNCARPIQMVRGAVRRKLPVDEKEK</sequence>
<comment type="caution">
    <text evidence="1">The sequence shown here is derived from an EMBL/GenBank/DDBJ whole genome shotgun (WGS) entry which is preliminary data.</text>
</comment>
<accession>A0A0F9JFY9</accession>
<gene>
    <name evidence="1" type="ORF">LCGC14_1830030</name>
</gene>
<proteinExistence type="predicted"/>
<evidence type="ECO:0000313" key="1">
    <source>
        <dbReference type="EMBL" id="KKL97877.1"/>
    </source>
</evidence>
<protein>
    <submittedName>
        <fullName evidence="1">Uncharacterized protein</fullName>
    </submittedName>
</protein>